<feature type="binding site" evidence="14">
    <location>
        <position position="1257"/>
    </location>
    <ligand>
        <name>ATP</name>
        <dbReference type="ChEBI" id="CHEBI:30616"/>
    </ligand>
</feature>
<keyword evidence="9 14" id="KW-0067">ATP-binding</keyword>
<evidence type="ECO:0000256" key="7">
    <source>
        <dbReference type="ARBA" id="ARBA00022741"/>
    </source>
</evidence>
<feature type="binding site" evidence="14">
    <location>
        <position position="866"/>
    </location>
    <ligand>
        <name>ATP</name>
        <dbReference type="ChEBI" id="CHEBI:30616"/>
    </ligand>
</feature>
<dbReference type="GO" id="GO:0042742">
    <property type="term" value="P:defense response to bacterium"/>
    <property type="evidence" value="ECO:0007669"/>
    <property type="project" value="TreeGrafter"/>
</dbReference>
<dbReference type="PROSITE" id="PS00108">
    <property type="entry name" value="PROTEIN_KINASE_ST"/>
    <property type="match status" value="2"/>
</dbReference>
<feature type="domain" description="Gnk2-homologous" evidence="18">
    <location>
        <begin position="22"/>
        <end position="128"/>
    </location>
</feature>
<keyword evidence="8" id="KW-0418">Kinase</keyword>
<keyword evidence="7 14" id="KW-0547">Nucleotide-binding</keyword>
<evidence type="ECO:0000256" key="13">
    <source>
        <dbReference type="ARBA" id="ARBA00023180"/>
    </source>
</evidence>
<dbReference type="InterPro" id="IPR008271">
    <property type="entry name" value="Ser/Thr_kinase_AS"/>
</dbReference>
<gene>
    <name evidence="19" type="ORF">F2Q68_00037316</name>
</gene>
<feature type="transmembrane region" description="Helical" evidence="15">
    <location>
        <begin position="674"/>
        <end position="696"/>
    </location>
</feature>
<dbReference type="InterPro" id="IPR002902">
    <property type="entry name" value="GNK2"/>
</dbReference>
<dbReference type="PANTHER" id="PTHR27002">
    <property type="entry name" value="RECEPTOR-LIKE SERINE/THREONINE-PROTEIN KINASE SD1-8"/>
    <property type="match status" value="1"/>
</dbReference>
<feature type="chain" id="PRO_5035772735" evidence="16">
    <location>
        <begin position="25"/>
        <end position="1556"/>
    </location>
</feature>
<keyword evidence="2" id="KW-0723">Serine/threonine-protein kinase</keyword>
<dbReference type="CDD" id="cd14066">
    <property type="entry name" value="STKc_IRAK"/>
    <property type="match status" value="2"/>
</dbReference>
<dbReference type="Gene3D" id="1.10.510.10">
    <property type="entry name" value="Transferase(Phosphotransferase) domain 1"/>
    <property type="match status" value="2"/>
</dbReference>
<sequence>MGKKSSVSILCFILITLSPIFVSAQTCDEAAGTFKPNSTYEKNRLLINSTLASNVTAHAGYFNGSIGLGPDSVYALGMCAPGAEPQSCSDCIQDASVSLLSTCLNQTDGFVWSGDDFLCLVRYSSKSLYGVLALEPITPFHNVMGIRKENQEEFDSVWDGLKLRMITRVSSSVRNNSSTSLSLSGKYYAKDVAPVPVHGNILMLMQCTPDISSNDCSLCLKSSVDYYKNLYHGKKGVIMLRPSCFFRWELYNFSGAFDHINDPPPLSNSPSVPNLTDITKKDNNVSRGVIAAIVVVIVVMIVLIYVGMFMFKRRKKKQDIQLSTESVQFGFKTIEAATSNFSKVNKLGAGGFGEVYKGILMNGTEVAVKRLSKTAGQGEREFKNEVVVVAKLQHRNLVRLLGPIFVSAQTCDEAAGTFKPNSPYEKNRRLLNSTVASNVTAHAGYFNGSIGLGPDRVYALGMCAPGAEPQACSDCIQDASDSLLSTCLNQTDGFVWSGDEFLCLVRYSSKSLYGVLALEPITPFHNVMDIRKENQEEFDSVWDGLKLRMITRVSSSVRNNSSTSSLSLSGKYYAKDVAPVPVYGNILVLMQCTPDISSNDCSLCLETSVDYYKKLYHGKRGVIMLRPSCFFRWELYNFSGAFDHINDPPPLSNSPSVPNLTNITKKDNNVSRGVIAAIVVVIVVIIVLIYVGMFMFKRRKKKQDIQLSTESVQFGFKTIEAATSNFSKVNKLGAGGFGEVYKGILMNGTEVAVKRLSKTAGQGEREFKNEVVVVAKLQHRNLVRLLGFSLHCHRLGAARSCVCFSPEEKIAPRSGYDFSTTDSLQFDFKTIEAATDKFSRSNILGQGGFGEVFKGILPNGTEVAVKRLSKKSGQCALLEFKNEVLVVAKLQHRNLVRLLGFCLESEEKILVYEFVPNKSLDHLLFDPEKQGQLDWTMRYKIIFGIARGILYLHQDSRFIIIHRDLKPSNILLDADMNPKITDFGKARIISVGQTIENTRIIVGTYGYMSPEYAMHGQFSTKSDVYSFGVLVLEIINGKRNSSFLETESNSSNLVTYAWRLWRNGSPLELVDPTVRKSCDSSEVTRCIHIALLCVQENPIDRPTLSTIILMLTSNTVTLPVSHQPGFFFKSTRDQDLSAEDLESGQSTGKFVPLSINDETINGDSLSVGAIVGIVAATIVIVLVLLALAFAFHRRRKSHQDVDFQSGYDFSTTDSLQFDFKTIEAATDKFSRSNILGQGGFGEVFKGILPNGTEVAVKRLSKTSGRCALLEFKNEVLVAKLQHRNLVRLLGFCLEPEEKILVYEFVPNKSLDHLLFDPEKQGQLDWTMRYKIISGIARGILYLHQDSRFIIIHRDLKPSNILLDADMNPKIKDFGKARIISVGQTIENTRIIVGTYGYMSPEYAMHGQFSTKSDVYSFGVLVLEIINGKRNSSFLETESNGSNLVTYAWRLWSNGSPLELVDPFVRKSCDSSEVARCIHIALLCVQENPMDRPTLSTIILMLTSNTITLPVPHQPGFFFKTTRDQDLSAEDLESGQSTGKFVAFSINDGTISDLNPR</sequence>
<dbReference type="Gene3D" id="3.30.430.20">
    <property type="entry name" value="Gnk2 domain, C-X8-C-X2-C motif"/>
    <property type="match status" value="4"/>
</dbReference>
<dbReference type="PROSITE" id="PS50011">
    <property type="entry name" value="PROTEIN_KINASE_DOM"/>
    <property type="match status" value="2"/>
</dbReference>
<evidence type="ECO:0000256" key="15">
    <source>
        <dbReference type="SAM" id="Phobius"/>
    </source>
</evidence>
<dbReference type="FunFam" id="3.30.430.20:FF:000003">
    <property type="entry name" value="Cysteine-rich RLK (RECEPTOR-like protein kinase) 10"/>
    <property type="match status" value="2"/>
</dbReference>
<dbReference type="GO" id="GO:0005886">
    <property type="term" value="C:plasma membrane"/>
    <property type="evidence" value="ECO:0007669"/>
    <property type="project" value="TreeGrafter"/>
</dbReference>
<evidence type="ECO:0000259" key="18">
    <source>
        <dbReference type="PROSITE" id="PS51473"/>
    </source>
</evidence>
<dbReference type="InterPro" id="IPR038408">
    <property type="entry name" value="GNK2_sf"/>
</dbReference>
<dbReference type="InterPro" id="IPR017441">
    <property type="entry name" value="Protein_kinase_ATP_BS"/>
</dbReference>
<keyword evidence="5 16" id="KW-0732">Signal</keyword>
<dbReference type="Pfam" id="PF01657">
    <property type="entry name" value="Stress-antifung"/>
    <property type="match status" value="4"/>
</dbReference>
<dbReference type="Proteomes" id="UP000712281">
    <property type="component" value="Unassembled WGS sequence"/>
</dbReference>
<comment type="caution">
    <text evidence="19">The sequence shown here is derived from an EMBL/GenBank/DDBJ whole genome shotgun (WGS) entry which is preliminary data.</text>
</comment>
<evidence type="ECO:0000256" key="3">
    <source>
        <dbReference type="ARBA" id="ARBA00022679"/>
    </source>
</evidence>
<dbReference type="PROSITE" id="PS00107">
    <property type="entry name" value="PROTEIN_KINASE_ATP"/>
    <property type="match status" value="3"/>
</dbReference>
<dbReference type="GO" id="GO:0009751">
    <property type="term" value="P:response to salicylic acid"/>
    <property type="evidence" value="ECO:0007669"/>
    <property type="project" value="UniProtKB-ARBA"/>
</dbReference>
<feature type="domain" description="Gnk2-homologous" evidence="18">
    <location>
        <begin position="518"/>
        <end position="638"/>
    </location>
</feature>
<keyword evidence="6" id="KW-0677">Repeat</keyword>
<feature type="domain" description="Gnk2-homologous" evidence="18">
    <location>
        <begin position="136"/>
        <end position="253"/>
    </location>
</feature>
<feature type="transmembrane region" description="Helical" evidence="15">
    <location>
        <begin position="289"/>
        <end position="311"/>
    </location>
</feature>
<comment type="subcellular location">
    <subcellularLocation>
        <location evidence="1">Membrane</location>
        <topology evidence="1">Single-pass membrane protein</topology>
    </subcellularLocation>
</comment>
<name>A0A8S9GWD9_BRACR</name>
<dbReference type="SUPFAM" id="SSF56112">
    <property type="entry name" value="Protein kinase-like (PK-like)"/>
    <property type="match status" value="4"/>
</dbReference>
<evidence type="ECO:0000313" key="20">
    <source>
        <dbReference type="Proteomes" id="UP000712281"/>
    </source>
</evidence>
<dbReference type="GO" id="GO:0004674">
    <property type="term" value="F:protein serine/threonine kinase activity"/>
    <property type="evidence" value="ECO:0007669"/>
    <property type="project" value="UniProtKB-KW"/>
</dbReference>
<evidence type="ECO:0000259" key="17">
    <source>
        <dbReference type="PROSITE" id="PS50011"/>
    </source>
</evidence>
<evidence type="ECO:0000256" key="6">
    <source>
        <dbReference type="ARBA" id="ARBA00022737"/>
    </source>
</evidence>
<feature type="signal peptide" evidence="16">
    <location>
        <begin position="1"/>
        <end position="24"/>
    </location>
</feature>
<keyword evidence="12" id="KW-0675">Receptor</keyword>
<dbReference type="InterPro" id="IPR011009">
    <property type="entry name" value="Kinase-like_dom_sf"/>
</dbReference>
<proteinExistence type="predicted"/>
<feature type="binding site" evidence="14">
    <location>
        <position position="369"/>
    </location>
    <ligand>
        <name>ATP</name>
        <dbReference type="ChEBI" id="CHEBI:30616"/>
    </ligand>
</feature>
<feature type="domain" description="Protein kinase" evidence="17">
    <location>
        <begin position="1229"/>
        <end position="1516"/>
    </location>
</feature>
<dbReference type="SMART" id="SM00220">
    <property type="entry name" value="S_TKc"/>
    <property type="match status" value="2"/>
</dbReference>
<evidence type="ECO:0000256" key="2">
    <source>
        <dbReference type="ARBA" id="ARBA00022527"/>
    </source>
</evidence>
<evidence type="ECO:0000256" key="12">
    <source>
        <dbReference type="ARBA" id="ARBA00023170"/>
    </source>
</evidence>
<evidence type="ECO:0000256" key="14">
    <source>
        <dbReference type="PROSITE-ProRule" id="PRU10141"/>
    </source>
</evidence>
<dbReference type="PROSITE" id="PS51473">
    <property type="entry name" value="GNK2"/>
    <property type="match status" value="4"/>
</dbReference>
<accession>A0A8S9GWD9</accession>
<keyword evidence="3" id="KW-0808">Transferase</keyword>
<evidence type="ECO:0000313" key="19">
    <source>
        <dbReference type="EMBL" id="KAF2550695.1"/>
    </source>
</evidence>
<reference evidence="19" key="1">
    <citation type="submission" date="2019-12" db="EMBL/GenBank/DDBJ databases">
        <title>Genome sequencing and annotation of Brassica cretica.</title>
        <authorList>
            <person name="Studholme D.J."/>
            <person name="Sarris P.F."/>
        </authorList>
    </citation>
    <scope>NUCLEOTIDE SEQUENCE</scope>
    <source>
        <strain evidence="19">PFS-001/15</strain>
        <tissue evidence="19">Leaf</tissue>
    </source>
</reference>
<dbReference type="FunFam" id="3.30.430.20:FF:000007">
    <property type="entry name" value="Cysteine-rich receptor-like protein kinase 11"/>
    <property type="match status" value="2"/>
</dbReference>
<feature type="domain" description="Gnk2-homologous" evidence="18">
    <location>
        <begin position="406"/>
        <end position="512"/>
    </location>
</feature>
<evidence type="ECO:0000256" key="5">
    <source>
        <dbReference type="ARBA" id="ARBA00022729"/>
    </source>
</evidence>
<dbReference type="FunFam" id="1.10.510.10:FF:000129">
    <property type="entry name" value="cysteine-rich receptor-like protein kinase 10"/>
    <property type="match status" value="2"/>
</dbReference>
<evidence type="ECO:0000256" key="8">
    <source>
        <dbReference type="ARBA" id="ARBA00022777"/>
    </source>
</evidence>
<feature type="domain" description="Protein kinase" evidence="17">
    <location>
        <begin position="838"/>
        <end position="1126"/>
    </location>
</feature>
<dbReference type="PANTHER" id="PTHR27002:SF952">
    <property type="entry name" value="CYSTEINE-RICH"/>
    <property type="match status" value="1"/>
</dbReference>
<evidence type="ECO:0000256" key="16">
    <source>
        <dbReference type="SAM" id="SignalP"/>
    </source>
</evidence>
<organism evidence="19 20">
    <name type="scientific">Brassica cretica</name>
    <name type="common">Mustard</name>
    <dbReference type="NCBI Taxonomy" id="69181"/>
    <lineage>
        <taxon>Eukaryota</taxon>
        <taxon>Viridiplantae</taxon>
        <taxon>Streptophyta</taxon>
        <taxon>Embryophyta</taxon>
        <taxon>Tracheophyta</taxon>
        <taxon>Spermatophyta</taxon>
        <taxon>Magnoliopsida</taxon>
        <taxon>eudicotyledons</taxon>
        <taxon>Gunneridae</taxon>
        <taxon>Pentapetalae</taxon>
        <taxon>rosids</taxon>
        <taxon>malvids</taxon>
        <taxon>Brassicales</taxon>
        <taxon>Brassicaceae</taxon>
        <taxon>Brassiceae</taxon>
        <taxon>Brassica</taxon>
    </lineage>
</organism>
<feature type="transmembrane region" description="Helical" evidence="15">
    <location>
        <begin position="1165"/>
        <end position="1191"/>
    </location>
</feature>
<evidence type="ECO:0000256" key="4">
    <source>
        <dbReference type="ARBA" id="ARBA00022692"/>
    </source>
</evidence>
<dbReference type="CDD" id="cd23509">
    <property type="entry name" value="Gnk2-like"/>
    <property type="match status" value="4"/>
</dbReference>
<keyword evidence="10 15" id="KW-1133">Transmembrane helix</keyword>
<protein>
    <submittedName>
        <fullName evidence="19">Uncharacterized protein</fullName>
    </submittedName>
</protein>
<keyword evidence="11 15" id="KW-0472">Membrane</keyword>
<dbReference type="GO" id="GO:0005524">
    <property type="term" value="F:ATP binding"/>
    <property type="evidence" value="ECO:0007669"/>
    <property type="project" value="UniProtKB-UniRule"/>
</dbReference>
<dbReference type="EMBL" id="QGKW02001988">
    <property type="protein sequence ID" value="KAF2550695.1"/>
    <property type="molecule type" value="Genomic_DNA"/>
</dbReference>
<dbReference type="InterPro" id="IPR000719">
    <property type="entry name" value="Prot_kinase_dom"/>
</dbReference>
<evidence type="ECO:0000256" key="10">
    <source>
        <dbReference type="ARBA" id="ARBA00022989"/>
    </source>
</evidence>
<dbReference type="Gene3D" id="3.30.200.20">
    <property type="entry name" value="Phosphorylase Kinase, domain 1"/>
    <property type="match status" value="4"/>
</dbReference>
<dbReference type="FunFam" id="3.30.200.20:FF:000727">
    <property type="entry name" value="Cysteine-rich RLK (RECEPTOR-like protein kinase) 23"/>
    <property type="match status" value="4"/>
</dbReference>
<evidence type="ECO:0000256" key="1">
    <source>
        <dbReference type="ARBA" id="ARBA00004167"/>
    </source>
</evidence>
<dbReference type="Pfam" id="PF07714">
    <property type="entry name" value="PK_Tyr_Ser-Thr"/>
    <property type="match status" value="2"/>
</dbReference>
<keyword evidence="13" id="KW-0325">Glycoprotein</keyword>
<dbReference type="Pfam" id="PF00069">
    <property type="entry name" value="Pkinase"/>
    <property type="match status" value="2"/>
</dbReference>
<evidence type="ECO:0000256" key="11">
    <source>
        <dbReference type="ARBA" id="ARBA00023136"/>
    </source>
</evidence>
<keyword evidence="4 15" id="KW-0812">Transmembrane</keyword>
<evidence type="ECO:0000256" key="9">
    <source>
        <dbReference type="ARBA" id="ARBA00022840"/>
    </source>
</evidence>
<dbReference type="InterPro" id="IPR001245">
    <property type="entry name" value="Ser-Thr/Tyr_kinase_cat_dom"/>
</dbReference>